<feature type="domain" description="NAD-glutamate dehydrogenase ACT3" evidence="5">
    <location>
        <begin position="542"/>
        <end position="613"/>
    </location>
</feature>
<dbReference type="EC" id="1.4.1.2" evidence="6"/>
<dbReference type="Pfam" id="PF21073">
    <property type="entry name" value="GDH_HM1"/>
    <property type="match status" value="1"/>
</dbReference>
<sequence>MNETLGVDADSRFPAHYLEHVADEDLAELGKDYFAGIAASHWQLGRTYSDESRADVRVFTPSEETDGYSTGRTSVEVVTKDMPFLVDSVSAEITRQRLGIHLIVHPTLLVLRDASGRITEILDQPEASGQQTASGDTAAMTVLPDASDAEVESWIHLSVDKITDAARLTEVEDGIRRVLVDVAHAVRDWPEMRQRATAIADELTDAPPAPELGTEAGIAARLLRWLDDGNFTFLGYREYSLESRDGEDVLVARPETGLGILSQDDGTVAGSLGRAAASQAREKRVLVLTKANSRSTVHRRSYLDYIGVKTFDSSGQVTGERRFLGLFTATAFTQSVKTIPVIGEKIKAVLERSGFPDDSHSGKDLLTILETYPRDELFQADTDDLYDTALTTLHLQERRRPRVFLRRDRYARFMSAMVYMPRDQYNTAARLNIEAILREEFGAESVDYEARLTESVLARLHFVVRVARDKELPEVEQQALEKRIIDALRDWRDDFAAELDDVAYAGVEQWRDAFGESYKEDFAPADAVDDVARLIAAETGTDVQMKLYRSADEADPNRRRLKFYRTEPMSLSDVLPYLTHLGADVTDERPYHLHRADGARAFIYDFGLHFDDRQIKASTDYFTEAFAAAWNGRSESDSFEELVLAGNIPWRDVVIVRAYARYMRQVGVSFSDNFIAGVLLDQIEITKLLTEYFTARFDPDRDPAARGEAAVHDELIASLDDVASLDADRILRTYINLISATLRTNFYQVDEGGMPKGHVAFKLEPTAIDILPKPRPKYEIWVYSPRVEGVHLRFGDVARGGLRWSDRREDFRTEILGLVKAQMVKNALIVPTGAKGGFYCKNLPDMSDREAWLAEGKECYKVFIRSLLDVTDNLVDGQVRPPERVVRHDGDDTYLVVAADKGTAAFSDIANEVAISYGYWLGDAFASGGSVGYDHKDMGITARGAWESVKRHFRELGRDIQVEDFTAGGVGDMSGDVFGNGMLRSRHTRLVAAFDHRHIFLDPNPDAESSFVERQRLYDLPRSSWDDYDRSLISEGGGVYPRTLKSIEVSSTAAARLGLPGPAKLAPEELLRAILRAPIDLIYNGGIGTYVKASSESNADVGDKSNDSIRVNGNELRASVVGEGGNLGVTQLGRIEAALGGVRINTDAIDNSAGVDCSDHEVNIKILLDTLVKNGTVSPDDRGELLLSMSDEVADLVLTHNYRQNMVLGDARAQTLSMSSVYVRLMNELESTGLLDREVEFLPAPGQVAERNESGHGFTSPELAVLLAYVKMDLSGDALASELPDEVWAQSQLRDYFPAPLVQRFGDELGTHALRREIITTMLVNEMVDRAGLTFAFRLVEETATDPAQAIRVFMVAQELFDLRSFIRRIEETDGTVGTDTQIEMVLEYRRLIDRVARWLVHHRPSRIDVSSEIDRFRPVVTELLSSVPDLVRGTERTVMAERAERLQGSGVPERLAWRTAALLDEYPLLDIAELCETSGEEPAEVAELYYAVSDEFDAAVMLGQIGSLDRDNRWKSLARGALRDDFYAALQSVVGSILEGTDAGQSATARVDAWKQANSEHLDRVMRTVDEVRDLDQGDLASLSVALRLLRTVVRSSQGTIAAEPTGVVPLITQ</sequence>
<dbReference type="InterPro" id="IPR049062">
    <property type="entry name" value="NAD_Glu_DH_ACT2"/>
</dbReference>
<feature type="domain" description="NAD-glutamate dehydrogenase ACT2" evidence="4">
    <location>
        <begin position="402"/>
        <end position="491"/>
    </location>
</feature>
<organism evidence="6 7">
    <name type="scientific">Spelaeicoccus albus</name>
    <dbReference type="NCBI Taxonomy" id="1280376"/>
    <lineage>
        <taxon>Bacteria</taxon>
        <taxon>Bacillati</taxon>
        <taxon>Actinomycetota</taxon>
        <taxon>Actinomycetes</taxon>
        <taxon>Micrococcales</taxon>
        <taxon>Brevibacteriaceae</taxon>
        <taxon>Spelaeicoccus</taxon>
    </lineage>
</organism>
<dbReference type="EMBL" id="JACBZP010000001">
    <property type="protein sequence ID" value="NYI67974.1"/>
    <property type="molecule type" value="Genomic_DNA"/>
</dbReference>
<dbReference type="RefSeq" id="WP_179428353.1">
    <property type="nucleotide sequence ID" value="NZ_JACBZP010000001.1"/>
</dbReference>
<evidence type="ECO:0000259" key="4">
    <source>
        <dbReference type="Pfam" id="PF21076"/>
    </source>
</evidence>
<dbReference type="Pfam" id="PF21075">
    <property type="entry name" value="GDH_ACT1"/>
    <property type="match status" value="1"/>
</dbReference>
<dbReference type="InterPro" id="IPR049064">
    <property type="entry name" value="NAD_Glu_DH_ACT3"/>
</dbReference>
<comment type="caution">
    <text evidence="6">The sequence shown here is derived from an EMBL/GenBank/DDBJ whole genome shotgun (WGS) entry which is preliminary data.</text>
</comment>
<dbReference type="InterPro" id="IPR024727">
    <property type="entry name" value="NAD_Glu_DH_N_ACT1"/>
</dbReference>
<dbReference type="GO" id="GO:0004352">
    <property type="term" value="F:glutamate dehydrogenase (NAD+) activity"/>
    <property type="evidence" value="ECO:0007669"/>
    <property type="project" value="UniProtKB-EC"/>
</dbReference>
<dbReference type="Pfam" id="PF21076">
    <property type="entry name" value="GDH_ACT2"/>
    <property type="match status" value="1"/>
</dbReference>
<feature type="domain" description="NAD-glutamate dehydrogenase catalytic" evidence="1">
    <location>
        <begin position="716"/>
        <end position="1208"/>
    </location>
</feature>
<reference evidence="6 7" key="1">
    <citation type="submission" date="2020-07" db="EMBL/GenBank/DDBJ databases">
        <title>Sequencing the genomes of 1000 actinobacteria strains.</title>
        <authorList>
            <person name="Klenk H.-P."/>
        </authorList>
    </citation>
    <scope>NUCLEOTIDE SEQUENCE [LARGE SCALE GENOMIC DNA]</scope>
    <source>
        <strain evidence="6 7">DSM 26341</strain>
    </source>
</reference>
<dbReference type="InterPro" id="IPR007780">
    <property type="entry name" value="NAD_Glu_DH_bac"/>
</dbReference>
<evidence type="ECO:0000313" key="6">
    <source>
        <dbReference type="EMBL" id="NYI67974.1"/>
    </source>
</evidence>
<dbReference type="InterPro" id="IPR046346">
    <property type="entry name" value="Aminoacid_DH-like_N_sf"/>
</dbReference>
<dbReference type="Pfam" id="PF21078">
    <property type="entry name" value="GDH_HM3"/>
    <property type="match status" value="1"/>
</dbReference>
<dbReference type="PANTHER" id="PTHR43403:SF1">
    <property type="entry name" value="NAD-SPECIFIC GLUTAMATE DEHYDROGENASE"/>
    <property type="match status" value="1"/>
</dbReference>
<dbReference type="SUPFAM" id="SSF53223">
    <property type="entry name" value="Aminoacid dehydrogenase-like, N-terminal domain"/>
    <property type="match status" value="1"/>
</dbReference>
<dbReference type="PANTHER" id="PTHR43403">
    <property type="entry name" value="NAD-SPECIFIC GLUTAMATE DEHYDROGENASE"/>
    <property type="match status" value="1"/>
</dbReference>
<dbReference type="InterPro" id="IPR049059">
    <property type="entry name" value="NAD_Glu_DH_HM1"/>
</dbReference>
<dbReference type="GO" id="GO:0004069">
    <property type="term" value="F:L-aspartate:2-oxoglutarate aminotransferase activity"/>
    <property type="evidence" value="ECO:0007669"/>
    <property type="project" value="InterPro"/>
</dbReference>
<evidence type="ECO:0000313" key="7">
    <source>
        <dbReference type="Proteomes" id="UP000539111"/>
    </source>
</evidence>
<dbReference type="InterPro" id="IPR049056">
    <property type="entry name" value="NAD_Glu_DH_HM3"/>
</dbReference>
<dbReference type="PIRSF" id="PIRSF036761">
    <property type="entry name" value="GDH_Mll4104"/>
    <property type="match status" value="1"/>
</dbReference>
<dbReference type="Proteomes" id="UP000539111">
    <property type="component" value="Unassembled WGS sequence"/>
</dbReference>
<feature type="domain" description="NAD-glutamate dehydrogenase N-terminal ACT1" evidence="3">
    <location>
        <begin position="15"/>
        <end position="174"/>
    </location>
</feature>
<dbReference type="Pfam" id="PF21074">
    <property type="entry name" value="GDH_C"/>
    <property type="match status" value="1"/>
</dbReference>
<keyword evidence="6" id="KW-0560">Oxidoreductase</keyword>
<dbReference type="GO" id="GO:0006538">
    <property type="term" value="P:L-glutamate catabolic process"/>
    <property type="evidence" value="ECO:0007669"/>
    <property type="project" value="InterPro"/>
</dbReference>
<feature type="domain" description="NAD-specific glutamate dehydrogenase C-terminal" evidence="2">
    <location>
        <begin position="1255"/>
        <end position="1592"/>
    </location>
</feature>
<keyword evidence="7" id="KW-1185">Reference proteome</keyword>
<dbReference type="Pfam" id="PF21079">
    <property type="entry name" value="GDH_HM2"/>
    <property type="match status" value="1"/>
</dbReference>
<name>A0A7Z0D327_9MICO</name>
<accession>A0A7Z0D327</accession>
<dbReference type="Pfam" id="PF05088">
    <property type="entry name" value="Bac_GDH_CD"/>
    <property type="match status" value="1"/>
</dbReference>
<dbReference type="InterPro" id="IPR049058">
    <property type="entry name" value="NAD_Glu_DH_HM2"/>
</dbReference>
<dbReference type="Pfam" id="PF21077">
    <property type="entry name" value="GDH_ACT3"/>
    <property type="match status" value="1"/>
</dbReference>
<evidence type="ECO:0000259" key="5">
    <source>
        <dbReference type="Pfam" id="PF21077"/>
    </source>
</evidence>
<evidence type="ECO:0000259" key="3">
    <source>
        <dbReference type="Pfam" id="PF21075"/>
    </source>
</evidence>
<dbReference type="SUPFAM" id="SSF51735">
    <property type="entry name" value="NAD(P)-binding Rossmann-fold domains"/>
    <property type="match status" value="1"/>
</dbReference>
<gene>
    <name evidence="6" type="ORF">BJY26_002280</name>
</gene>
<evidence type="ECO:0000259" key="2">
    <source>
        <dbReference type="Pfam" id="PF21074"/>
    </source>
</evidence>
<protein>
    <submittedName>
        <fullName evidence="6">Glutamate dehydrogenase</fullName>
        <ecNumber evidence="6">1.4.1.2</ecNumber>
    </submittedName>
</protein>
<proteinExistence type="predicted"/>
<evidence type="ECO:0000259" key="1">
    <source>
        <dbReference type="Pfam" id="PF05088"/>
    </source>
</evidence>
<dbReference type="InterPro" id="IPR028971">
    <property type="entry name" value="NAD-GDH_cat"/>
</dbReference>
<dbReference type="InterPro" id="IPR036291">
    <property type="entry name" value="NAD(P)-bd_dom_sf"/>
</dbReference>
<dbReference type="InterPro" id="IPR048381">
    <property type="entry name" value="GDH_C"/>
</dbReference>